<dbReference type="GO" id="GO:0008126">
    <property type="term" value="F:acetylesterase activity"/>
    <property type="evidence" value="ECO:0007669"/>
    <property type="project" value="TreeGrafter"/>
</dbReference>
<comment type="similarity">
    <text evidence="1">Belongs to the AB hydrolase superfamily. AB hydrolase 4 family.</text>
</comment>
<dbReference type="InterPro" id="IPR012020">
    <property type="entry name" value="ABHD4"/>
</dbReference>
<dbReference type="InterPro" id="IPR000073">
    <property type="entry name" value="AB_hydrolase_1"/>
</dbReference>
<proteinExistence type="inferred from homology"/>
<dbReference type="GO" id="GO:0051793">
    <property type="term" value="P:medium-chain fatty acid catabolic process"/>
    <property type="evidence" value="ECO:0007669"/>
    <property type="project" value="TreeGrafter"/>
</dbReference>
<dbReference type="RefSeq" id="XP_018211074.1">
    <property type="nucleotide sequence ID" value="XM_018354095.1"/>
</dbReference>
<sequence>MNSSTVHAYHAKNTVKLQLKESGPGSQIPFASLVTSTPELRDKHRFSLHPLLFNNVLQNMYLGQADFSKVHTVYYGRRIIESTYLPGQFTLDYHVDPEDPEVFAQRSLATQPENYPKLHPRTRYYTEQEISQVHKKWRENMLPIVLVLHGLSGGSHEQNIRSIVNHLEGTANVAVLNSRGCARSKITTPTLFSGLHTDDLRQTVQDLRSLFPDRQLHLVGVSLGGLILSNYLAEESDKSLVTSAFTVGAPWNLQSDMEALTRSVAGRYMFEPYIRKILLRVLKSNIQGLKANPDFDEQEFLDLYKNATHVSQIDDRYTCREAGLPSASTYYMAASPLIRIFKIKTPMVILNSLDDPFLSCNYPIAEVQRNPYLYMASTDKGAHYAYVDPKGDMWYSPVIKKYIESWKDIKNDRPDDGGFTVKQTKFKDVIDLY</sequence>
<protein>
    <recommendedName>
        <fullName evidence="5">AB hydrolase-1 domain-containing protein</fullName>
    </recommendedName>
</protein>
<evidence type="ECO:0000313" key="6">
    <source>
        <dbReference type="EMBL" id="KAH3662662.1"/>
    </source>
</evidence>
<evidence type="ECO:0000256" key="4">
    <source>
        <dbReference type="PIRSR" id="PIRSR005211-1"/>
    </source>
</evidence>
<dbReference type="GO" id="GO:0047372">
    <property type="term" value="F:monoacylglycerol lipase activity"/>
    <property type="evidence" value="ECO:0007669"/>
    <property type="project" value="TreeGrafter"/>
</dbReference>
<dbReference type="GO" id="GO:0051792">
    <property type="term" value="P:medium-chain fatty acid biosynthetic process"/>
    <property type="evidence" value="ECO:0007669"/>
    <property type="project" value="TreeGrafter"/>
</dbReference>
<feature type="active site" description="Charge relay system" evidence="4">
    <location>
        <position position="355"/>
    </location>
</feature>
<feature type="active site" description="Charge relay system" evidence="4">
    <location>
        <position position="222"/>
    </location>
</feature>
<keyword evidence="7" id="KW-1185">Reference proteome</keyword>
<dbReference type="Proteomes" id="UP000788993">
    <property type="component" value="Unassembled WGS sequence"/>
</dbReference>
<dbReference type="Pfam" id="PF00561">
    <property type="entry name" value="Abhydrolase_1"/>
    <property type="match status" value="1"/>
</dbReference>
<dbReference type="PIRSF" id="PIRSF005211">
    <property type="entry name" value="Ab_hydro_YheT"/>
    <property type="match status" value="1"/>
</dbReference>
<dbReference type="EMBL" id="JAEUBD010001266">
    <property type="protein sequence ID" value="KAH3662662.1"/>
    <property type="molecule type" value="Genomic_DNA"/>
</dbReference>
<dbReference type="PANTHER" id="PTHR10794:SF44">
    <property type="entry name" value="MEDIUM-CHAIN FATTY ACID ETHYL ESTER SYNTHASE_ESTERASE 1-RELATED"/>
    <property type="match status" value="1"/>
</dbReference>
<feature type="active site" description="Charge relay system" evidence="4">
    <location>
        <position position="383"/>
    </location>
</feature>
<evidence type="ECO:0000259" key="5">
    <source>
        <dbReference type="Pfam" id="PF00561"/>
    </source>
</evidence>
<organism evidence="6 7">
    <name type="scientific">Ogataea polymorpha</name>
    <dbReference type="NCBI Taxonomy" id="460523"/>
    <lineage>
        <taxon>Eukaryota</taxon>
        <taxon>Fungi</taxon>
        <taxon>Dikarya</taxon>
        <taxon>Ascomycota</taxon>
        <taxon>Saccharomycotina</taxon>
        <taxon>Pichiomycetes</taxon>
        <taxon>Pichiales</taxon>
        <taxon>Pichiaceae</taxon>
        <taxon>Ogataea</taxon>
    </lineage>
</organism>
<reference evidence="6" key="2">
    <citation type="submission" date="2021-01" db="EMBL/GenBank/DDBJ databases">
        <authorList>
            <person name="Schikora-Tamarit M.A."/>
        </authorList>
    </citation>
    <scope>NUCLEOTIDE SEQUENCE</scope>
    <source>
        <strain evidence="6">NCAIM Y.01608</strain>
    </source>
</reference>
<dbReference type="Gene3D" id="3.40.50.1820">
    <property type="entry name" value="alpha/beta hydrolase"/>
    <property type="match status" value="1"/>
</dbReference>
<evidence type="ECO:0000256" key="1">
    <source>
        <dbReference type="ARBA" id="ARBA00010884"/>
    </source>
</evidence>
<comment type="caution">
    <text evidence="6">The sequence shown here is derived from an EMBL/GenBank/DDBJ whole genome shotgun (WGS) entry which is preliminary data.</text>
</comment>
<dbReference type="PROSITE" id="PS01133">
    <property type="entry name" value="UPF0017"/>
    <property type="match status" value="1"/>
</dbReference>
<evidence type="ECO:0000313" key="7">
    <source>
        <dbReference type="Proteomes" id="UP000788993"/>
    </source>
</evidence>
<evidence type="ECO:0000256" key="2">
    <source>
        <dbReference type="ARBA" id="ARBA00022487"/>
    </source>
</evidence>
<reference evidence="6" key="1">
    <citation type="journal article" date="2021" name="Open Biol.">
        <title>Shared evolutionary footprints suggest mitochondrial oxidative damage underlies multiple complex I losses in fungi.</title>
        <authorList>
            <person name="Schikora-Tamarit M.A."/>
            <person name="Marcet-Houben M."/>
            <person name="Nosek J."/>
            <person name="Gabaldon T."/>
        </authorList>
    </citation>
    <scope>NUCLEOTIDE SEQUENCE</scope>
    <source>
        <strain evidence="6">NCAIM Y.01608</strain>
    </source>
</reference>
<dbReference type="AlphaFoldDB" id="A0A1B7SI22"/>
<dbReference type="InterPro" id="IPR050960">
    <property type="entry name" value="AB_hydrolase_4_sf"/>
</dbReference>
<dbReference type="InterPro" id="IPR029058">
    <property type="entry name" value="AB_hydrolase_fold"/>
</dbReference>
<accession>A0A1B7SI22</accession>
<evidence type="ECO:0000256" key="3">
    <source>
        <dbReference type="ARBA" id="ARBA00022801"/>
    </source>
</evidence>
<keyword evidence="2" id="KW-0719">Serine esterase</keyword>
<name>A0A1B7SI22_9ASCO</name>
<keyword evidence="3" id="KW-0378">Hydrolase</keyword>
<dbReference type="InterPro" id="IPR000952">
    <property type="entry name" value="AB_hydrolase_4_CS"/>
</dbReference>
<feature type="domain" description="AB hydrolase-1" evidence="5">
    <location>
        <begin position="143"/>
        <end position="253"/>
    </location>
</feature>
<gene>
    <name evidence="6" type="ORF">OGATHE_004237</name>
</gene>
<dbReference type="SUPFAM" id="SSF53474">
    <property type="entry name" value="alpha/beta-Hydrolases"/>
    <property type="match status" value="1"/>
</dbReference>
<dbReference type="PANTHER" id="PTHR10794">
    <property type="entry name" value="ABHYDROLASE DOMAIN-CONTAINING PROTEIN"/>
    <property type="match status" value="1"/>
</dbReference>